<dbReference type="PANTHER" id="PTHR35303:SF5">
    <property type="entry name" value="OS02G0197800 PROTEIN"/>
    <property type="match status" value="1"/>
</dbReference>
<evidence type="ECO:0000259" key="3">
    <source>
        <dbReference type="Pfam" id="PF06155"/>
    </source>
</evidence>
<reference evidence="4" key="2">
    <citation type="submission" date="2020-08" db="EMBL/GenBank/DDBJ databases">
        <title>Plant Genome Project.</title>
        <authorList>
            <person name="Zhang R.-G."/>
        </authorList>
    </citation>
    <scope>NUCLEOTIDE SEQUENCE</scope>
    <source>
        <strain evidence="4">Huo1</strain>
        <tissue evidence="4">Leaf</tissue>
    </source>
</reference>
<dbReference type="InterPro" id="IPR038492">
    <property type="entry name" value="GBBH-like_N_sf"/>
</dbReference>
<dbReference type="EMBL" id="PNBA02000004">
    <property type="protein sequence ID" value="KAG6426014.1"/>
    <property type="molecule type" value="Genomic_DNA"/>
</dbReference>
<dbReference type="Gene3D" id="3.30.2020.30">
    <property type="match status" value="1"/>
</dbReference>
<dbReference type="Pfam" id="PF06155">
    <property type="entry name" value="GBBH-like_N"/>
    <property type="match status" value="1"/>
</dbReference>
<evidence type="ECO:0000313" key="5">
    <source>
        <dbReference type="Proteomes" id="UP000298416"/>
    </source>
</evidence>
<keyword evidence="2" id="KW-0408">Iron</keyword>
<dbReference type="Proteomes" id="UP000298416">
    <property type="component" value="Unassembled WGS sequence"/>
</dbReference>
<proteinExistence type="predicted"/>
<organism evidence="4">
    <name type="scientific">Salvia splendens</name>
    <name type="common">Scarlet sage</name>
    <dbReference type="NCBI Taxonomy" id="180675"/>
    <lineage>
        <taxon>Eukaryota</taxon>
        <taxon>Viridiplantae</taxon>
        <taxon>Streptophyta</taxon>
        <taxon>Embryophyta</taxon>
        <taxon>Tracheophyta</taxon>
        <taxon>Spermatophyta</taxon>
        <taxon>Magnoliopsida</taxon>
        <taxon>eudicotyledons</taxon>
        <taxon>Gunneridae</taxon>
        <taxon>Pentapetalae</taxon>
        <taxon>asterids</taxon>
        <taxon>lamiids</taxon>
        <taxon>Lamiales</taxon>
        <taxon>Lamiaceae</taxon>
        <taxon>Nepetoideae</taxon>
        <taxon>Mentheae</taxon>
        <taxon>Salviinae</taxon>
        <taxon>Salvia</taxon>
        <taxon>Salvia subgen. Calosphace</taxon>
        <taxon>core Calosphace</taxon>
    </lineage>
</organism>
<reference evidence="4" key="1">
    <citation type="submission" date="2018-01" db="EMBL/GenBank/DDBJ databases">
        <authorList>
            <person name="Mao J.F."/>
        </authorList>
    </citation>
    <scope>NUCLEOTIDE SEQUENCE</scope>
    <source>
        <strain evidence="4">Huo1</strain>
        <tissue evidence="4">Leaf</tissue>
    </source>
</reference>
<evidence type="ECO:0000256" key="1">
    <source>
        <dbReference type="ARBA" id="ARBA00022723"/>
    </source>
</evidence>
<protein>
    <recommendedName>
        <fullName evidence="3">Gamma-butyrobetaine hydroxylase-like N-terminal domain-containing protein</fullName>
    </recommendedName>
</protein>
<dbReference type="GO" id="GO:0046872">
    <property type="term" value="F:metal ion binding"/>
    <property type="evidence" value="ECO:0007669"/>
    <property type="project" value="UniProtKB-KW"/>
</dbReference>
<gene>
    <name evidence="4" type="ORF">SASPL_110227</name>
</gene>
<feature type="domain" description="Gamma-butyrobetaine hydroxylase-like N-terminal" evidence="3">
    <location>
        <begin position="11"/>
        <end position="89"/>
    </location>
</feature>
<keyword evidence="1" id="KW-0479">Metal-binding</keyword>
<dbReference type="InterPro" id="IPR010376">
    <property type="entry name" value="GBBH-like_N"/>
</dbReference>
<evidence type="ECO:0000256" key="2">
    <source>
        <dbReference type="ARBA" id="ARBA00023004"/>
    </source>
</evidence>
<dbReference type="PANTHER" id="PTHR35303">
    <property type="entry name" value="OS02G0197800 PROTEIN"/>
    <property type="match status" value="1"/>
</dbReference>
<sequence>MVVTHSSTGIDKHVEVEFDNGSAYNLSAEYLRVYSPAVDSKIRSVGGEKVIAGRRNVGIMSAEPVGNYGVRLLFDDLHKTGIFTWGYFYHLGSNKFSLMRNYLETIKKHGLSRDPKPRK</sequence>
<comment type="caution">
    <text evidence="4">The sequence shown here is derived from an EMBL/GenBank/DDBJ whole genome shotgun (WGS) entry which is preliminary data.</text>
</comment>
<evidence type="ECO:0000313" key="4">
    <source>
        <dbReference type="EMBL" id="KAG6426014.1"/>
    </source>
</evidence>
<dbReference type="AlphaFoldDB" id="A0A8X9A408"/>
<keyword evidence="5" id="KW-1185">Reference proteome</keyword>
<name>A0A8X9A408_SALSN</name>
<accession>A0A8X9A408</accession>